<feature type="transmembrane region" description="Helical" evidence="6">
    <location>
        <begin position="298"/>
        <end position="320"/>
    </location>
</feature>
<dbReference type="PANTHER" id="PTHR30482">
    <property type="entry name" value="HIGH-AFFINITY BRANCHED-CHAIN AMINO ACID TRANSPORT SYSTEM PERMEASE"/>
    <property type="match status" value="1"/>
</dbReference>
<comment type="subcellular location">
    <subcellularLocation>
        <location evidence="1">Cell membrane</location>
        <topology evidence="1">Multi-pass membrane protein</topology>
    </subcellularLocation>
</comment>
<sequence>MNRILRAVHKPRPSLELPAWLSLTTGVIVLGCLLYAPLISAPYANTQRALVCVYAVVGLGLHLLTGMTGQISLGHGFFFALGAYVSAVLAGTAGWPYLLAIPVAAAVGWGVGFVFGLPALRLSPLSLSVVTLALALITPSLIKRFDDVTHGARGIALDIAAPPAWTGLDRDQWVFYICLAVTTLTGVMCRLLSRGRTGRAMRGLRDNEAVATTMGIRPSTTKSFVFATSTALAAVAGVLYTYVTQFVAADAFHLTLAIAFLTMVVVGGLGSLPGVILGAIFVVYMPSWTAEINESASGLMYGVALVAFMFLMPYGVAGLLRAVGGPLLQRREQRAGQQE</sequence>
<proteinExistence type="predicted"/>
<dbReference type="InterPro" id="IPR043428">
    <property type="entry name" value="LivM-like"/>
</dbReference>
<dbReference type="CDD" id="cd06581">
    <property type="entry name" value="TM_PBP1_LivM_like"/>
    <property type="match status" value="1"/>
</dbReference>
<protein>
    <submittedName>
        <fullName evidence="7">Branched-chain amino acid transport system permease protein</fullName>
    </submittedName>
</protein>
<keyword evidence="4 6" id="KW-1133">Transmembrane helix</keyword>
<evidence type="ECO:0000256" key="4">
    <source>
        <dbReference type="ARBA" id="ARBA00022989"/>
    </source>
</evidence>
<dbReference type="PROSITE" id="PS51257">
    <property type="entry name" value="PROKAR_LIPOPROTEIN"/>
    <property type="match status" value="1"/>
</dbReference>
<evidence type="ECO:0000256" key="5">
    <source>
        <dbReference type="ARBA" id="ARBA00023136"/>
    </source>
</evidence>
<dbReference type="Proteomes" id="UP000578449">
    <property type="component" value="Unassembled WGS sequence"/>
</dbReference>
<feature type="transmembrane region" description="Helical" evidence="6">
    <location>
        <begin position="20"/>
        <end position="40"/>
    </location>
</feature>
<reference evidence="7 8" key="1">
    <citation type="submission" date="2020-08" db="EMBL/GenBank/DDBJ databases">
        <title>Genomic Encyclopedia of Type Strains, Phase IV (KMG-IV): sequencing the most valuable type-strain genomes for metagenomic binning, comparative biology and taxonomic classification.</title>
        <authorList>
            <person name="Goeker M."/>
        </authorList>
    </citation>
    <scope>NUCLEOTIDE SEQUENCE [LARGE SCALE GENOMIC DNA]</scope>
    <source>
        <strain evidence="7 8">DSM 45615</strain>
    </source>
</reference>
<feature type="transmembrane region" description="Helical" evidence="6">
    <location>
        <begin position="46"/>
        <end position="64"/>
    </location>
</feature>
<evidence type="ECO:0000256" key="1">
    <source>
        <dbReference type="ARBA" id="ARBA00004651"/>
    </source>
</evidence>
<keyword evidence="5 6" id="KW-0472">Membrane</keyword>
<evidence type="ECO:0000256" key="6">
    <source>
        <dbReference type="SAM" id="Phobius"/>
    </source>
</evidence>
<comment type="caution">
    <text evidence="7">The sequence shown here is derived from an EMBL/GenBank/DDBJ whole genome shotgun (WGS) entry which is preliminary data.</text>
</comment>
<feature type="transmembrane region" description="Helical" evidence="6">
    <location>
        <begin position="173"/>
        <end position="192"/>
    </location>
</feature>
<name>A0A840PFX7_9ACTN</name>
<gene>
    <name evidence="7" type="ORF">HNP84_005791</name>
</gene>
<dbReference type="InterPro" id="IPR001851">
    <property type="entry name" value="ABC_transp_permease"/>
</dbReference>
<feature type="transmembrane region" description="Helical" evidence="6">
    <location>
        <begin position="224"/>
        <end position="243"/>
    </location>
</feature>
<keyword evidence="2" id="KW-1003">Cell membrane</keyword>
<dbReference type="RefSeq" id="WP_185052973.1">
    <property type="nucleotide sequence ID" value="NZ_BAABIX010000017.1"/>
</dbReference>
<dbReference type="PANTHER" id="PTHR30482:SF20">
    <property type="entry name" value="HIGH-AFFINITY BRANCHED-CHAIN AMINO ACID TRANSPORT SYSTEM PERMEASE PROTEIN LIVM"/>
    <property type="match status" value="1"/>
</dbReference>
<organism evidence="7 8">
    <name type="scientific">Thermocatellispora tengchongensis</name>
    <dbReference type="NCBI Taxonomy" id="1073253"/>
    <lineage>
        <taxon>Bacteria</taxon>
        <taxon>Bacillati</taxon>
        <taxon>Actinomycetota</taxon>
        <taxon>Actinomycetes</taxon>
        <taxon>Streptosporangiales</taxon>
        <taxon>Streptosporangiaceae</taxon>
        <taxon>Thermocatellispora</taxon>
    </lineage>
</organism>
<evidence type="ECO:0000256" key="2">
    <source>
        <dbReference type="ARBA" id="ARBA00022475"/>
    </source>
</evidence>
<dbReference type="AlphaFoldDB" id="A0A840PFX7"/>
<keyword evidence="8" id="KW-1185">Reference proteome</keyword>
<dbReference type="EMBL" id="JACHGN010000013">
    <property type="protein sequence ID" value="MBB5136047.1"/>
    <property type="molecule type" value="Genomic_DNA"/>
</dbReference>
<dbReference type="Pfam" id="PF02653">
    <property type="entry name" value="BPD_transp_2"/>
    <property type="match status" value="1"/>
</dbReference>
<feature type="transmembrane region" description="Helical" evidence="6">
    <location>
        <begin position="124"/>
        <end position="142"/>
    </location>
</feature>
<evidence type="ECO:0000313" key="8">
    <source>
        <dbReference type="Proteomes" id="UP000578449"/>
    </source>
</evidence>
<evidence type="ECO:0000256" key="3">
    <source>
        <dbReference type="ARBA" id="ARBA00022692"/>
    </source>
</evidence>
<feature type="transmembrane region" description="Helical" evidence="6">
    <location>
        <begin position="255"/>
        <end position="286"/>
    </location>
</feature>
<evidence type="ECO:0000313" key="7">
    <source>
        <dbReference type="EMBL" id="MBB5136047.1"/>
    </source>
</evidence>
<dbReference type="GO" id="GO:0015658">
    <property type="term" value="F:branched-chain amino acid transmembrane transporter activity"/>
    <property type="evidence" value="ECO:0007669"/>
    <property type="project" value="InterPro"/>
</dbReference>
<keyword evidence="3 6" id="KW-0812">Transmembrane</keyword>
<feature type="transmembrane region" description="Helical" evidence="6">
    <location>
        <begin position="97"/>
        <end position="117"/>
    </location>
</feature>
<feature type="transmembrane region" description="Helical" evidence="6">
    <location>
        <begin position="71"/>
        <end position="91"/>
    </location>
</feature>
<dbReference type="GO" id="GO:0005886">
    <property type="term" value="C:plasma membrane"/>
    <property type="evidence" value="ECO:0007669"/>
    <property type="project" value="UniProtKB-SubCell"/>
</dbReference>
<accession>A0A840PFX7</accession>